<feature type="binding site" evidence="6">
    <location>
        <position position="49"/>
    </location>
    <ligand>
        <name>S-adenosyl-L-methionine</name>
        <dbReference type="ChEBI" id="CHEBI:59789"/>
    </ligand>
</feature>
<feature type="binding site" evidence="6">
    <location>
        <position position="78"/>
    </location>
    <ligand>
        <name>S-adenosyl-L-methionine</name>
        <dbReference type="ChEBI" id="CHEBI:59789"/>
    </ligand>
</feature>
<reference evidence="7 8" key="1">
    <citation type="journal article" date="2015" name="Nature">
        <title>rRNA introns, odd ribosomes, and small enigmatic genomes across a large radiation of phyla.</title>
        <authorList>
            <person name="Brown C.T."/>
            <person name="Hug L.A."/>
            <person name="Thomas B.C."/>
            <person name="Sharon I."/>
            <person name="Castelle C.J."/>
            <person name="Singh A."/>
            <person name="Wilkins M.J."/>
            <person name="Williams K.H."/>
            <person name="Banfield J.F."/>
        </authorList>
    </citation>
    <scope>NUCLEOTIDE SEQUENCE [LARGE SCALE GENOMIC DNA]</scope>
</reference>
<feature type="binding site" evidence="6">
    <location>
        <position position="106"/>
    </location>
    <ligand>
        <name>S-adenosyl-L-methionine</name>
        <dbReference type="ChEBI" id="CHEBI:59789"/>
    </ligand>
</feature>
<sequence length="299" mass="33326">MDYHQPVLVQEVMVALDVKSGGRYIDATLGDGGHTLELLKRGGVVLGIDVNEGSINRARGRIQGAGLAGNFTYCRGNFKNIAELARDRGFNQVNGIVFDLGTSMTQLKDDRLGLNFTSEHELDMRLDDRDSVKAFDLINGLYENELAELFWEYGEEKMAKSFAREIVKARELERITTAKQLSDVAKKSFPGYEKGRLHPATRIFLALRIAVNNELENLKSALPRAGCLLVPGGRMAVISFHSLEDRIVKEFVQDTQPTKDGLLLTELTKKPIEPSNIELARNPSSRSAKMRVVVRAHRS</sequence>
<evidence type="ECO:0000313" key="8">
    <source>
        <dbReference type="Proteomes" id="UP000034504"/>
    </source>
</evidence>
<feature type="binding site" evidence="6">
    <location>
        <position position="99"/>
    </location>
    <ligand>
        <name>S-adenosyl-L-methionine</name>
        <dbReference type="ChEBI" id="CHEBI:59789"/>
    </ligand>
</feature>
<evidence type="ECO:0000256" key="1">
    <source>
        <dbReference type="ARBA" id="ARBA00010396"/>
    </source>
</evidence>
<organism evidence="7 8">
    <name type="scientific">candidate division WWE3 bacterium GW2011_GWC2_44_9</name>
    <dbReference type="NCBI Taxonomy" id="1619125"/>
    <lineage>
        <taxon>Bacteria</taxon>
        <taxon>Katanobacteria</taxon>
    </lineage>
</organism>
<dbReference type="SUPFAM" id="SSF81799">
    <property type="entry name" value="Putative methyltransferase TM0872, insert domain"/>
    <property type="match status" value="1"/>
</dbReference>
<dbReference type="PIRSF" id="PIRSF004486">
    <property type="entry name" value="MraW"/>
    <property type="match status" value="1"/>
</dbReference>
<dbReference type="AlphaFoldDB" id="A0A0G1KMK5"/>
<evidence type="ECO:0000256" key="5">
    <source>
        <dbReference type="ARBA" id="ARBA00022691"/>
    </source>
</evidence>
<dbReference type="HAMAP" id="MF_01007">
    <property type="entry name" value="16SrRNA_methyltr_H"/>
    <property type="match status" value="1"/>
</dbReference>
<proteinExistence type="inferred from homology"/>
<dbReference type="Gene3D" id="3.40.50.150">
    <property type="entry name" value="Vaccinia Virus protein VP39"/>
    <property type="match status" value="1"/>
</dbReference>
<accession>A0A0G1KMK5</accession>
<dbReference type="PANTHER" id="PTHR11265:SF0">
    <property type="entry name" value="12S RRNA N4-METHYLCYTIDINE METHYLTRANSFERASE"/>
    <property type="match status" value="1"/>
</dbReference>
<evidence type="ECO:0000256" key="6">
    <source>
        <dbReference type="HAMAP-Rule" id="MF_01007"/>
    </source>
</evidence>
<name>A0A0G1KMK5_UNCKA</name>
<evidence type="ECO:0000256" key="4">
    <source>
        <dbReference type="ARBA" id="ARBA00022679"/>
    </source>
</evidence>
<comment type="caution">
    <text evidence="7">The sequence shown here is derived from an EMBL/GenBank/DDBJ whole genome shotgun (WGS) entry which is preliminary data.</text>
</comment>
<dbReference type="InterPro" id="IPR002903">
    <property type="entry name" value="RsmH"/>
</dbReference>
<evidence type="ECO:0000256" key="2">
    <source>
        <dbReference type="ARBA" id="ARBA00022552"/>
    </source>
</evidence>
<dbReference type="Pfam" id="PF01795">
    <property type="entry name" value="Methyltransf_5"/>
    <property type="match status" value="1"/>
</dbReference>
<dbReference type="PATRIC" id="fig|1619125.3.peg.319"/>
<comment type="catalytic activity">
    <reaction evidence="6">
        <text>cytidine(1402) in 16S rRNA + S-adenosyl-L-methionine = N(4)-methylcytidine(1402) in 16S rRNA + S-adenosyl-L-homocysteine + H(+)</text>
        <dbReference type="Rhea" id="RHEA:42928"/>
        <dbReference type="Rhea" id="RHEA-COMP:10286"/>
        <dbReference type="Rhea" id="RHEA-COMP:10287"/>
        <dbReference type="ChEBI" id="CHEBI:15378"/>
        <dbReference type="ChEBI" id="CHEBI:57856"/>
        <dbReference type="ChEBI" id="CHEBI:59789"/>
        <dbReference type="ChEBI" id="CHEBI:74506"/>
        <dbReference type="ChEBI" id="CHEBI:82748"/>
        <dbReference type="EC" id="2.1.1.199"/>
    </reaction>
</comment>
<dbReference type="EC" id="2.1.1.199" evidence="6"/>
<dbReference type="EMBL" id="LCJU01000012">
    <property type="protein sequence ID" value="KKT84715.1"/>
    <property type="molecule type" value="Genomic_DNA"/>
</dbReference>
<dbReference type="PANTHER" id="PTHR11265">
    <property type="entry name" value="S-ADENOSYL-METHYLTRANSFERASE MRAW"/>
    <property type="match status" value="1"/>
</dbReference>
<dbReference type="GO" id="GO:0071424">
    <property type="term" value="F:rRNA (cytosine-N4-)-methyltransferase activity"/>
    <property type="evidence" value="ECO:0007669"/>
    <property type="project" value="UniProtKB-UniRule"/>
</dbReference>
<keyword evidence="2 6" id="KW-0698">rRNA processing</keyword>
<dbReference type="GO" id="GO:0005737">
    <property type="term" value="C:cytoplasm"/>
    <property type="evidence" value="ECO:0007669"/>
    <property type="project" value="UniProtKB-SubCell"/>
</dbReference>
<comment type="similarity">
    <text evidence="1 6">Belongs to the methyltransferase superfamily. RsmH family.</text>
</comment>
<keyword evidence="4 6" id="KW-0808">Transferase</keyword>
<keyword evidence="3 6" id="KW-0489">Methyltransferase</keyword>
<dbReference type="GO" id="GO:0070475">
    <property type="term" value="P:rRNA base methylation"/>
    <property type="evidence" value="ECO:0007669"/>
    <property type="project" value="UniProtKB-UniRule"/>
</dbReference>
<comment type="subcellular location">
    <subcellularLocation>
        <location evidence="6">Cytoplasm</location>
    </subcellularLocation>
</comment>
<dbReference type="NCBIfam" id="TIGR00006">
    <property type="entry name" value="16S rRNA (cytosine(1402)-N(4))-methyltransferase RsmH"/>
    <property type="match status" value="1"/>
</dbReference>
<protein>
    <recommendedName>
        <fullName evidence="6">Ribosomal RNA small subunit methyltransferase H</fullName>
        <ecNumber evidence="6">2.1.1.199</ecNumber>
    </recommendedName>
    <alternativeName>
        <fullName evidence="6">16S rRNA m(4)C1402 methyltransferase</fullName>
    </alternativeName>
    <alternativeName>
        <fullName evidence="6">rRNA (cytosine-N(4)-)-methyltransferase RsmH</fullName>
    </alternativeName>
</protein>
<evidence type="ECO:0000313" key="7">
    <source>
        <dbReference type="EMBL" id="KKT84715.1"/>
    </source>
</evidence>
<feature type="binding site" evidence="6">
    <location>
        <begin position="32"/>
        <end position="34"/>
    </location>
    <ligand>
        <name>S-adenosyl-L-methionine</name>
        <dbReference type="ChEBI" id="CHEBI:59789"/>
    </ligand>
</feature>
<keyword evidence="6" id="KW-0963">Cytoplasm</keyword>
<evidence type="ECO:0000256" key="3">
    <source>
        <dbReference type="ARBA" id="ARBA00022603"/>
    </source>
</evidence>
<dbReference type="InterPro" id="IPR029063">
    <property type="entry name" value="SAM-dependent_MTases_sf"/>
</dbReference>
<dbReference type="SUPFAM" id="SSF53335">
    <property type="entry name" value="S-adenosyl-L-methionine-dependent methyltransferases"/>
    <property type="match status" value="1"/>
</dbReference>
<comment type="function">
    <text evidence="6">Specifically methylates the N4 position of cytidine in position 1402 (C1402) of 16S rRNA.</text>
</comment>
<keyword evidence="5 6" id="KW-0949">S-adenosyl-L-methionine</keyword>
<dbReference type="InterPro" id="IPR023397">
    <property type="entry name" value="SAM-dep_MeTrfase_MraW_recog"/>
</dbReference>
<dbReference type="Gene3D" id="1.10.150.170">
    <property type="entry name" value="Putative methyltransferase TM0872, insert domain"/>
    <property type="match status" value="1"/>
</dbReference>
<dbReference type="Proteomes" id="UP000034504">
    <property type="component" value="Unassembled WGS sequence"/>
</dbReference>
<gene>
    <name evidence="6" type="primary">rsmH</name>
    <name evidence="7" type="ORF">UW82_C0012G0002</name>
</gene>